<dbReference type="Proteomes" id="UP000821845">
    <property type="component" value="Chromosome 6"/>
</dbReference>
<keyword evidence="2" id="KW-1185">Reference proteome</keyword>
<organism evidence="1 2">
    <name type="scientific">Hyalomma asiaticum</name>
    <name type="common">Tick</name>
    <dbReference type="NCBI Taxonomy" id="266040"/>
    <lineage>
        <taxon>Eukaryota</taxon>
        <taxon>Metazoa</taxon>
        <taxon>Ecdysozoa</taxon>
        <taxon>Arthropoda</taxon>
        <taxon>Chelicerata</taxon>
        <taxon>Arachnida</taxon>
        <taxon>Acari</taxon>
        <taxon>Parasitiformes</taxon>
        <taxon>Ixodida</taxon>
        <taxon>Ixodoidea</taxon>
        <taxon>Ixodidae</taxon>
        <taxon>Hyalomminae</taxon>
        <taxon>Hyalomma</taxon>
    </lineage>
</organism>
<sequence length="177" mass="19162">MDEHCPDLTVSDKAFICSSWGSLTDEHVVKEVMRGDRDDASNTVNKTLDTVDQACETLLAEVLERQGLMEGISFPDFRDIDSEVQTSPDTSDEAIVASVVEVSPNQSDEDDAECESAGNSGQAVAEAAHCVGLLRVFAQKRGLAEKLARSISELEAAVIAARPPRRQMTVTDFVTQC</sequence>
<protein>
    <submittedName>
        <fullName evidence="1">Uncharacterized protein</fullName>
    </submittedName>
</protein>
<name>A0ACB7S000_HYAAI</name>
<proteinExistence type="predicted"/>
<evidence type="ECO:0000313" key="1">
    <source>
        <dbReference type="EMBL" id="KAH6927387.1"/>
    </source>
</evidence>
<reference evidence="1" key="1">
    <citation type="submission" date="2020-05" db="EMBL/GenBank/DDBJ databases">
        <title>Large-scale comparative analyses of tick genomes elucidate their genetic diversity and vector capacities.</title>
        <authorList>
            <person name="Jia N."/>
            <person name="Wang J."/>
            <person name="Shi W."/>
            <person name="Du L."/>
            <person name="Sun Y."/>
            <person name="Zhan W."/>
            <person name="Jiang J."/>
            <person name="Wang Q."/>
            <person name="Zhang B."/>
            <person name="Ji P."/>
            <person name="Sakyi L.B."/>
            <person name="Cui X."/>
            <person name="Yuan T."/>
            <person name="Jiang B."/>
            <person name="Yang W."/>
            <person name="Lam T.T.-Y."/>
            <person name="Chang Q."/>
            <person name="Ding S."/>
            <person name="Wang X."/>
            <person name="Zhu J."/>
            <person name="Ruan X."/>
            <person name="Zhao L."/>
            <person name="Wei J."/>
            <person name="Que T."/>
            <person name="Du C."/>
            <person name="Cheng J."/>
            <person name="Dai P."/>
            <person name="Han X."/>
            <person name="Huang E."/>
            <person name="Gao Y."/>
            <person name="Liu J."/>
            <person name="Shao H."/>
            <person name="Ye R."/>
            <person name="Li L."/>
            <person name="Wei W."/>
            <person name="Wang X."/>
            <person name="Wang C."/>
            <person name="Yang T."/>
            <person name="Huo Q."/>
            <person name="Li W."/>
            <person name="Guo W."/>
            <person name="Chen H."/>
            <person name="Zhou L."/>
            <person name="Ni X."/>
            <person name="Tian J."/>
            <person name="Zhou Y."/>
            <person name="Sheng Y."/>
            <person name="Liu T."/>
            <person name="Pan Y."/>
            <person name="Xia L."/>
            <person name="Li J."/>
            <person name="Zhao F."/>
            <person name="Cao W."/>
        </authorList>
    </citation>
    <scope>NUCLEOTIDE SEQUENCE</scope>
    <source>
        <strain evidence="1">Hyas-2018</strain>
    </source>
</reference>
<evidence type="ECO:0000313" key="2">
    <source>
        <dbReference type="Proteomes" id="UP000821845"/>
    </source>
</evidence>
<accession>A0ACB7S000</accession>
<comment type="caution">
    <text evidence="1">The sequence shown here is derived from an EMBL/GenBank/DDBJ whole genome shotgun (WGS) entry which is preliminary data.</text>
</comment>
<gene>
    <name evidence="1" type="ORF">HPB50_002465</name>
</gene>
<dbReference type="EMBL" id="CM023486">
    <property type="protein sequence ID" value="KAH6927387.1"/>
    <property type="molecule type" value="Genomic_DNA"/>
</dbReference>